<organism evidence="1 2">
    <name type="scientific">Solanum commersonii</name>
    <name type="common">Commerson's wild potato</name>
    <name type="synonym">Commerson's nightshade</name>
    <dbReference type="NCBI Taxonomy" id="4109"/>
    <lineage>
        <taxon>Eukaryota</taxon>
        <taxon>Viridiplantae</taxon>
        <taxon>Streptophyta</taxon>
        <taxon>Embryophyta</taxon>
        <taxon>Tracheophyta</taxon>
        <taxon>Spermatophyta</taxon>
        <taxon>Magnoliopsida</taxon>
        <taxon>eudicotyledons</taxon>
        <taxon>Gunneridae</taxon>
        <taxon>Pentapetalae</taxon>
        <taxon>asterids</taxon>
        <taxon>lamiids</taxon>
        <taxon>Solanales</taxon>
        <taxon>Solanaceae</taxon>
        <taxon>Solanoideae</taxon>
        <taxon>Solaneae</taxon>
        <taxon>Solanum</taxon>
    </lineage>
</organism>
<accession>A0A9J6B2F8</accession>
<comment type="caution">
    <text evidence="1">The sequence shown here is derived from an EMBL/GenBank/DDBJ whole genome shotgun (WGS) entry which is preliminary data.</text>
</comment>
<dbReference type="AlphaFoldDB" id="A0A9J6B2F8"/>
<gene>
    <name evidence="1" type="ORF">H5410_002557</name>
</gene>
<keyword evidence="2" id="KW-1185">Reference proteome</keyword>
<proteinExistence type="predicted"/>
<reference evidence="1 2" key="1">
    <citation type="submission" date="2020-09" db="EMBL/GenBank/DDBJ databases">
        <title>De no assembly of potato wild relative species, Solanum commersonii.</title>
        <authorList>
            <person name="Cho K."/>
        </authorList>
    </citation>
    <scope>NUCLEOTIDE SEQUENCE [LARGE SCALE GENOMIC DNA]</scope>
    <source>
        <strain evidence="1">LZ3.2</strain>
        <tissue evidence="1">Leaf</tissue>
    </source>
</reference>
<evidence type="ECO:0000313" key="1">
    <source>
        <dbReference type="EMBL" id="KAG5630840.1"/>
    </source>
</evidence>
<sequence length="163" mass="18249">MSNEIKPFSAHTQQRAPQLQAIFSTIFGPNIPCASSIVNIQLKSTILCLTLLRLQANLSRELVTEKILLYNLSLIDTSHTQFEVTIQDDSSSTTVMISDKIGEELLSLIVAEIYDICCIKLKHSTISCFSLKNLSCMISFHLSETIVVTHTHATQTAREERYC</sequence>
<evidence type="ECO:0000313" key="2">
    <source>
        <dbReference type="Proteomes" id="UP000824120"/>
    </source>
</evidence>
<protein>
    <submittedName>
        <fullName evidence="1">Uncharacterized protein</fullName>
    </submittedName>
</protein>
<name>A0A9J6B2F8_SOLCO</name>
<dbReference type="EMBL" id="JACXVP010000001">
    <property type="protein sequence ID" value="KAG5630840.1"/>
    <property type="molecule type" value="Genomic_DNA"/>
</dbReference>
<dbReference type="Proteomes" id="UP000824120">
    <property type="component" value="Chromosome 1"/>
</dbReference>